<evidence type="ECO:0000313" key="1">
    <source>
        <dbReference type="EMBL" id="EXX63560.1"/>
    </source>
</evidence>
<name>A0A015J9K7_RHIIW</name>
<reference evidence="1 2" key="1">
    <citation type="submission" date="2014-02" db="EMBL/GenBank/DDBJ databases">
        <title>Single nucleus genome sequencing reveals high similarity among nuclei of an endomycorrhizal fungus.</title>
        <authorList>
            <person name="Lin K."/>
            <person name="Geurts R."/>
            <person name="Zhang Z."/>
            <person name="Limpens E."/>
            <person name="Saunders D.G."/>
            <person name="Mu D."/>
            <person name="Pang E."/>
            <person name="Cao H."/>
            <person name="Cha H."/>
            <person name="Lin T."/>
            <person name="Zhou Q."/>
            <person name="Shang Y."/>
            <person name="Li Y."/>
            <person name="Ivanov S."/>
            <person name="Sharma T."/>
            <person name="Velzen R.V."/>
            <person name="Ruijter N.D."/>
            <person name="Aanen D.K."/>
            <person name="Win J."/>
            <person name="Kamoun S."/>
            <person name="Bisseling T."/>
            <person name="Huang S."/>
        </authorList>
    </citation>
    <scope>NUCLEOTIDE SEQUENCE [LARGE SCALE GENOMIC DNA]</scope>
    <source>
        <strain evidence="2">DAOM197198w</strain>
    </source>
</reference>
<dbReference type="AlphaFoldDB" id="A0A015J9K7"/>
<keyword evidence="2" id="KW-1185">Reference proteome</keyword>
<comment type="caution">
    <text evidence="1">The sequence shown here is derived from an EMBL/GenBank/DDBJ whole genome shotgun (WGS) entry which is preliminary data.</text>
</comment>
<dbReference type="EMBL" id="JEMT01023891">
    <property type="protein sequence ID" value="EXX63560.1"/>
    <property type="molecule type" value="Genomic_DNA"/>
</dbReference>
<organism evidence="1 2">
    <name type="scientific">Rhizophagus irregularis (strain DAOM 197198w)</name>
    <name type="common">Glomus intraradices</name>
    <dbReference type="NCBI Taxonomy" id="1432141"/>
    <lineage>
        <taxon>Eukaryota</taxon>
        <taxon>Fungi</taxon>
        <taxon>Fungi incertae sedis</taxon>
        <taxon>Mucoromycota</taxon>
        <taxon>Glomeromycotina</taxon>
        <taxon>Glomeromycetes</taxon>
        <taxon>Glomerales</taxon>
        <taxon>Glomeraceae</taxon>
        <taxon>Rhizophagus</taxon>
    </lineage>
</organism>
<proteinExistence type="predicted"/>
<evidence type="ECO:0000313" key="2">
    <source>
        <dbReference type="Proteomes" id="UP000022910"/>
    </source>
</evidence>
<accession>A0A015J9K7</accession>
<sequence length="263" mass="30854">MLPYCAALNQLQRYNSQLHEVLHSFGNIVNILQSLSNYTLSKQLLQKLEKRWADWEQPLLLLSFLLHSGYRTKKFNPAIESLGFFHLGWWITYYYCAWFNEDPEVLLVELEAYRQEKYPYNNATTQAQKFKNINIATSLSTTEDNNILEQETDNISDNGFSDTDCDNTASLNINKNIQNVDEWHSMIFKWLSMLDDEQGNEVKILEELKNDSNNSNDNKMEYDINIMNISNLPHPARDKNAKWRLQDIFTENLGEPSYLSDFK</sequence>
<dbReference type="Proteomes" id="UP000022910">
    <property type="component" value="Unassembled WGS sequence"/>
</dbReference>
<protein>
    <submittedName>
        <fullName evidence="1">Uncharacterized protein</fullName>
    </submittedName>
</protein>
<dbReference type="HOGENOM" id="CLU_1058235_0_0_1"/>
<gene>
    <name evidence="1" type="ORF">RirG_151200</name>
</gene>